<gene>
    <name evidence="10" type="ORF">WJX73_004268</name>
</gene>
<evidence type="ECO:0000256" key="4">
    <source>
        <dbReference type="ARBA" id="ARBA00039055"/>
    </source>
</evidence>
<dbReference type="SUPFAM" id="SSF51735">
    <property type="entry name" value="NAD(P)-binding Rossmann-fold domains"/>
    <property type="match status" value="1"/>
</dbReference>
<keyword evidence="1" id="KW-0560">Oxidoreductase</keyword>
<comment type="caution">
    <text evidence="10">The sequence shown here is derived from an EMBL/GenBank/DDBJ whole genome shotgun (WGS) entry which is preliminary data.</text>
</comment>
<dbReference type="Pfam" id="PF01370">
    <property type="entry name" value="Epimerase"/>
    <property type="match status" value="1"/>
</dbReference>
<comment type="similarity">
    <text evidence="3">Belongs to the NAD(P)-dependent epimerase/dehydratase family. Dihydroflavonol-4-reductase subfamily.</text>
</comment>
<dbReference type="EC" id="1.1.1.234" evidence="4"/>
<keyword evidence="11" id="KW-1185">Reference proteome</keyword>
<evidence type="ECO:0000256" key="3">
    <source>
        <dbReference type="ARBA" id="ARBA00023445"/>
    </source>
</evidence>
<name>A0AAW1NRX4_9CHLO</name>
<dbReference type="EC" id="1.1.1.219" evidence="5"/>
<protein>
    <recommendedName>
        <fullName evidence="6">Flavanone 4-reductase</fullName>
        <ecNumber evidence="5">1.1.1.219</ecNumber>
        <ecNumber evidence="4">1.1.1.234</ecNumber>
    </recommendedName>
</protein>
<dbReference type="PANTHER" id="PTHR10366:SF564">
    <property type="entry name" value="STEROL-4-ALPHA-CARBOXYLATE 3-DEHYDROGENASE, DECARBOXYLATING"/>
    <property type="match status" value="1"/>
</dbReference>
<dbReference type="InterPro" id="IPR001509">
    <property type="entry name" value="Epimerase_deHydtase"/>
</dbReference>
<dbReference type="EMBL" id="JALJOQ010000183">
    <property type="protein sequence ID" value="KAK9791131.1"/>
    <property type="molecule type" value="Genomic_DNA"/>
</dbReference>
<reference evidence="10 11" key="1">
    <citation type="journal article" date="2024" name="Nat. Commun.">
        <title>Phylogenomics reveals the evolutionary origins of lichenization in chlorophyte algae.</title>
        <authorList>
            <person name="Puginier C."/>
            <person name="Libourel C."/>
            <person name="Otte J."/>
            <person name="Skaloud P."/>
            <person name="Haon M."/>
            <person name="Grisel S."/>
            <person name="Petersen M."/>
            <person name="Berrin J.G."/>
            <person name="Delaux P.M."/>
            <person name="Dal Grande F."/>
            <person name="Keller J."/>
        </authorList>
    </citation>
    <scope>NUCLEOTIDE SEQUENCE [LARGE SCALE GENOMIC DNA]</scope>
    <source>
        <strain evidence="10 11">SAG 2036</strain>
    </source>
</reference>
<dbReference type="GO" id="GO:0045552">
    <property type="term" value="F:dihydroflavanol 4-reductase activity"/>
    <property type="evidence" value="ECO:0007669"/>
    <property type="project" value="UniProtKB-EC"/>
</dbReference>
<evidence type="ECO:0000313" key="11">
    <source>
        <dbReference type="Proteomes" id="UP001465755"/>
    </source>
</evidence>
<evidence type="ECO:0000256" key="2">
    <source>
        <dbReference type="ARBA" id="ARBA00023241"/>
    </source>
</evidence>
<dbReference type="Proteomes" id="UP001465755">
    <property type="component" value="Unassembled WGS sequence"/>
</dbReference>
<keyword evidence="2" id="KW-0284">Flavonoid biosynthesis</keyword>
<evidence type="ECO:0000256" key="8">
    <source>
        <dbReference type="ARBA" id="ARBA00049132"/>
    </source>
</evidence>
<dbReference type="GO" id="GO:0047890">
    <property type="term" value="F:flavanone 4-reductase activity"/>
    <property type="evidence" value="ECO:0007669"/>
    <property type="project" value="UniProtKB-EC"/>
</dbReference>
<evidence type="ECO:0000313" key="10">
    <source>
        <dbReference type="EMBL" id="KAK9791131.1"/>
    </source>
</evidence>
<dbReference type="PANTHER" id="PTHR10366">
    <property type="entry name" value="NAD DEPENDENT EPIMERASE/DEHYDRATASE"/>
    <property type="match status" value="1"/>
</dbReference>
<proteinExistence type="inferred from homology"/>
<feature type="domain" description="NAD-dependent epimerase/dehydratase" evidence="9">
    <location>
        <begin position="8"/>
        <end position="243"/>
    </location>
</feature>
<evidence type="ECO:0000259" key="9">
    <source>
        <dbReference type="Pfam" id="PF01370"/>
    </source>
</evidence>
<sequence length="320" mass="34382">MGLQVDTVLVTGAAGFLGMHLTKHLLEQGFTVRATSRTADSKAMYPLPELAKCLPGTLEMLSLDILDAAACERAAAGAVYIFHVAGPDTLTTGDADKDQELIYRPAIEGTRNILHAAAKAKVKRLVITSSLVAVIGPLVQADTPATEDDWNDESSPYAYINAKTQAEKEAWELAPKLGVDMVSIVPSRVVGPVLSPHRAGDSVNLVKGLLQGGGWDTIILPLYVHVHDFVVANLRAAETPHAKGRYIVSWPGVYTNQDLKHMLQAAYPELQLPDGLQAINRTLDVTKLQRDLNVYPTQPSVAVIQQARSLIALGLAKSTA</sequence>
<dbReference type="GO" id="GO:0009813">
    <property type="term" value="P:flavonoid biosynthetic process"/>
    <property type="evidence" value="ECO:0007669"/>
    <property type="project" value="UniProtKB-KW"/>
</dbReference>
<dbReference type="AlphaFoldDB" id="A0AAW1NRX4"/>
<accession>A0AAW1NRX4</accession>
<dbReference type="InterPro" id="IPR036291">
    <property type="entry name" value="NAD(P)-bd_dom_sf"/>
</dbReference>
<evidence type="ECO:0000256" key="6">
    <source>
        <dbReference type="ARBA" id="ARBA00042087"/>
    </source>
</evidence>
<evidence type="ECO:0000256" key="1">
    <source>
        <dbReference type="ARBA" id="ARBA00023002"/>
    </source>
</evidence>
<comment type="catalytic activity">
    <reaction evidence="8">
        <text>a (2R,3S,4S)-leucoanthocyanidin + NADP(+) = a (2R,3R)-dihydroflavonol + NADPH + H(+)</text>
        <dbReference type="Rhea" id="RHEA:54444"/>
        <dbReference type="ChEBI" id="CHEBI:15378"/>
        <dbReference type="ChEBI" id="CHEBI:57783"/>
        <dbReference type="ChEBI" id="CHEBI:58349"/>
        <dbReference type="ChEBI" id="CHEBI:138176"/>
        <dbReference type="ChEBI" id="CHEBI:138188"/>
        <dbReference type="EC" id="1.1.1.219"/>
    </reaction>
</comment>
<organism evidence="10 11">
    <name type="scientific">Symbiochloris irregularis</name>
    <dbReference type="NCBI Taxonomy" id="706552"/>
    <lineage>
        <taxon>Eukaryota</taxon>
        <taxon>Viridiplantae</taxon>
        <taxon>Chlorophyta</taxon>
        <taxon>core chlorophytes</taxon>
        <taxon>Trebouxiophyceae</taxon>
        <taxon>Trebouxiales</taxon>
        <taxon>Trebouxiaceae</taxon>
        <taxon>Symbiochloris</taxon>
    </lineage>
</organism>
<comment type="catalytic activity">
    <reaction evidence="7">
        <text>(2S)-flavan-4-ol + NADP(+) = (2S)-flavanone + NADPH + H(+)</text>
        <dbReference type="Rhea" id="RHEA:11228"/>
        <dbReference type="ChEBI" id="CHEBI:15378"/>
        <dbReference type="ChEBI" id="CHEBI:15605"/>
        <dbReference type="ChEBI" id="CHEBI:15606"/>
        <dbReference type="ChEBI" id="CHEBI:57783"/>
        <dbReference type="ChEBI" id="CHEBI:58349"/>
        <dbReference type="EC" id="1.1.1.234"/>
    </reaction>
</comment>
<evidence type="ECO:0000256" key="7">
    <source>
        <dbReference type="ARBA" id="ARBA00048870"/>
    </source>
</evidence>
<dbReference type="Gene3D" id="3.40.50.720">
    <property type="entry name" value="NAD(P)-binding Rossmann-like Domain"/>
    <property type="match status" value="1"/>
</dbReference>
<evidence type="ECO:0000256" key="5">
    <source>
        <dbReference type="ARBA" id="ARBA00039057"/>
    </source>
</evidence>
<dbReference type="InterPro" id="IPR050425">
    <property type="entry name" value="NAD(P)_dehydrat-like"/>
</dbReference>